<dbReference type="PANTHER" id="PTHR41774:SF1">
    <property type="entry name" value="NGG1P INTERACTING FACTOR NIF3"/>
    <property type="match status" value="1"/>
</dbReference>
<evidence type="ECO:0000313" key="2">
    <source>
        <dbReference type="Proteomes" id="UP000177372"/>
    </source>
</evidence>
<comment type="caution">
    <text evidence="1">The sequence shown here is derived from an EMBL/GenBank/DDBJ whole genome shotgun (WGS) entry which is preliminary data.</text>
</comment>
<gene>
    <name evidence="1" type="ORF">A3A39_02490</name>
</gene>
<evidence type="ECO:0000313" key="1">
    <source>
        <dbReference type="EMBL" id="OGG80401.1"/>
    </source>
</evidence>
<sequence length="106" mass="11713">MVALYKIIVYVPVADADKLRKVIGDAGGGKIGAYSHCSFSIRGTGRFTPTDKAKPAIGEIGKPQEVEEERIELVCETHCLDEVIAAIRKAHPYEEPAIETWKVEMR</sequence>
<dbReference type="PANTHER" id="PTHR41774">
    <property type="match status" value="1"/>
</dbReference>
<organism evidence="1 2">
    <name type="scientific">Candidatus Kaiserbacteria bacterium RIFCSPLOWO2_01_FULL_54_13</name>
    <dbReference type="NCBI Taxonomy" id="1798512"/>
    <lineage>
        <taxon>Bacteria</taxon>
        <taxon>Candidatus Kaiseribacteriota</taxon>
    </lineage>
</organism>
<proteinExistence type="predicted"/>
<dbReference type="SUPFAM" id="SSF102705">
    <property type="entry name" value="NIF3 (NGG1p interacting factor 3)-like"/>
    <property type="match status" value="1"/>
</dbReference>
<name>A0A1F6F3I2_9BACT</name>
<dbReference type="Gene3D" id="3.30.70.120">
    <property type="match status" value="1"/>
</dbReference>
<protein>
    <recommendedName>
        <fullName evidence="3">NGG1p interacting factor NIF3</fullName>
    </recommendedName>
</protein>
<accession>A0A1F6F3I2</accession>
<reference evidence="1 2" key="1">
    <citation type="journal article" date="2016" name="Nat. Commun.">
        <title>Thousands of microbial genomes shed light on interconnected biogeochemical processes in an aquifer system.</title>
        <authorList>
            <person name="Anantharaman K."/>
            <person name="Brown C.T."/>
            <person name="Hug L.A."/>
            <person name="Sharon I."/>
            <person name="Castelle C.J."/>
            <person name="Probst A.J."/>
            <person name="Thomas B.C."/>
            <person name="Singh A."/>
            <person name="Wilkins M.J."/>
            <person name="Karaoz U."/>
            <person name="Brodie E.L."/>
            <person name="Williams K.H."/>
            <person name="Hubbard S.S."/>
            <person name="Banfield J.F."/>
        </authorList>
    </citation>
    <scope>NUCLEOTIDE SEQUENCE [LARGE SCALE GENOMIC DNA]</scope>
</reference>
<dbReference type="InterPro" id="IPR036069">
    <property type="entry name" value="DUF34/NIF3_sf"/>
</dbReference>
<dbReference type="InterPro" id="IPR015867">
    <property type="entry name" value="N-reg_PII/ATP_PRibTrfase_C"/>
</dbReference>
<dbReference type="EMBL" id="MFLZ01000008">
    <property type="protein sequence ID" value="OGG80401.1"/>
    <property type="molecule type" value="Genomic_DNA"/>
</dbReference>
<dbReference type="AlphaFoldDB" id="A0A1F6F3I2"/>
<evidence type="ECO:0008006" key="3">
    <source>
        <dbReference type="Google" id="ProtNLM"/>
    </source>
</evidence>
<dbReference type="STRING" id="1798512.A3A39_02490"/>
<dbReference type="Proteomes" id="UP000177372">
    <property type="component" value="Unassembled WGS sequence"/>
</dbReference>